<evidence type="ECO:0008006" key="5">
    <source>
        <dbReference type="Google" id="ProtNLM"/>
    </source>
</evidence>
<dbReference type="OrthoDB" id="9804751at2"/>
<dbReference type="PANTHER" id="PTHR33525:SF4">
    <property type="entry name" value="CYCLIC DI-GMP PHOSPHODIESTERASE CDGJ"/>
    <property type="match status" value="1"/>
</dbReference>
<dbReference type="KEGG" id="fwa:DCMF_01915"/>
<dbReference type="InterPro" id="IPR052340">
    <property type="entry name" value="RNase_Y/CdgJ"/>
</dbReference>
<gene>
    <name evidence="3" type="ORF">DCMF_01915</name>
</gene>
<dbReference type="PANTHER" id="PTHR33525">
    <property type="match status" value="1"/>
</dbReference>
<dbReference type="InterPro" id="IPR001633">
    <property type="entry name" value="EAL_dom"/>
</dbReference>
<proteinExistence type="predicted"/>
<sequence length="407" mass="46595">MDMLIARQPIFDKNKKVYGYELLYRETEQNAYISADGDMASSNVILGGFLSLGFHTLTGDKKTFVNFTDNLLTQEIATLLPSDSLVVEVLETVVPHEEIICACKNLKDAGYTIALDDFIFKPEYTPLIKLADIVKVDFLSSSDAEKASIIRRFRNERIKFLAEKIETQEEFEKAVRMGYTYFQGYFFAKPVMLSRNIIPPAKLNQMRLIEAINAKVIDFGVLANVIEMDAAYSYEVLRIVNSVLFSRGTRVKSIRQALVRIGLEDLRKWCYIAVLRNLAEGKHTEAINYCMVRAKFMESFSPIIGMENSKSEFMTVGILSMLDVLSGCPLEKVFEEIPIADEVKNTLLYKDDDSKIAQSYQLLLEYEKGHWQNVEDLAKDLHVDTKKITEIYLEAIQWMIQITQRIQ</sequence>
<evidence type="ECO:0000313" key="3">
    <source>
        <dbReference type="EMBL" id="ATW23713.1"/>
    </source>
</evidence>
<protein>
    <recommendedName>
        <fullName evidence="5">HDOD domain-containing protein</fullName>
    </recommendedName>
</protein>
<dbReference type="SUPFAM" id="SSF109604">
    <property type="entry name" value="HD-domain/PDEase-like"/>
    <property type="match status" value="1"/>
</dbReference>
<dbReference type="InterPro" id="IPR014408">
    <property type="entry name" value="dGMP_Pdiesterase_EAL/HD-GYP"/>
</dbReference>
<feature type="domain" description="EAL" evidence="1">
    <location>
        <begin position="1"/>
        <end position="204"/>
    </location>
</feature>
<dbReference type="Pfam" id="PF08668">
    <property type="entry name" value="HDOD"/>
    <property type="match status" value="1"/>
</dbReference>
<evidence type="ECO:0000259" key="1">
    <source>
        <dbReference type="PROSITE" id="PS50883"/>
    </source>
</evidence>
<evidence type="ECO:0000313" key="4">
    <source>
        <dbReference type="Proteomes" id="UP000323521"/>
    </source>
</evidence>
<dbReference type="Pfam" id="PF00563">
    <property type="entry name" value="EAL"/>
    <property type="match status" value="1"/>
</dbReference>
<evidence type="ECO:0000259" key="2">
    <source>
        <dbReference type="PROSITE" id="PS51833"/>
    </source>
</evidence>
<dbReference type="RefSeq" id="WP_148132874.1">
    <property type="nucleotide sequence ID" value="NZ_CP017634.1"/>
</dbReference>
<dbReference type="AlphaFoldDB" id="A0A3G1KMM5"/>
<reference evidence="3 4" key="1">
    <citation type="submission" date="2016-10" db="EMBL/GenBank/DDBJ databases">
        <title>Complete Genome Sequence of Peptococcaceae strain DCMF.</title>
        <authorList>
            <person name="Edwards R.J."/>
            <person name="Holland S.I."/>
            <person name="Deshpande N.P."/>
            <person name="Wong Y.K."/>
            <person name="Ertan H."/>
            <person name="Manefield M."/>
            <person name="Russell T.L."/>
            <person name="Lee M.J."/>
        </authorList>
    </citation>
    <scope>NUCLEOTIDE SEQUENCE [LARGE SCALE GENOMIC DNA]</scope>
    <source>
        <strain evidence="3 4">DCMF</strain>
    </source>
</reference>
<accession>A0A3G1KMM5</accession>
<dbReference type="Proteomes" id="UP000323521">
    <property type="component" value="Chromosome"/>
</dbReference>
<dbReference type="SMART" id="SM00052">
    <property type="entry name" value="EAL"/>
    <property type="match status" value="1"/>
</dbReference>
<dbReference type="PIRSF" id="PIRSF003180">
    <property type="entry name" value="DiGMPpdiest_YuxH"/>
    <property type="match status" value="1"/>
</dbReference>
<dbReference type="Gene3D" id="1.10.3210.10">
    <property type="entry name" value="Hypothetical protein af1432"/>
    <property type="match status" value="1"/>
</dbReference>
<organism evidence="3 4">
    <name type="scientific">Formimonas warabiya</name>
    <dbReference type="NCBI Taxonomy" id="1761012"/>
    <lineage>
        <taxon>Bacteria</taxon>
        <taxon>Bacillati</taxon>
        <taxon>Bacillota</taxon>
        <taxon>Clostridia</taxon>
        <taxon>Eubacteriales</taxon>
        <taxon>Peptococcaceae</taxon>
        <taxon>Candidatus Formimonas</taxon>
    </lineage>
</organism>
<feature type="domain" description="HDOD" evidence="2">
    <location>
        <begin position="198"/>
        <end position="387"/>
    </location>
</feature>
<name>A0A3G1KMM5_FORW1</name>
<dbReference type="PROSITE" id="PS50883">
    <property type="entry name" value="EAL"/>
    <property type="match status" value="1"/>
</dbReference>
<dbReference type="SUPFAM" id="SSF141868">
    <property type="entry name" value="EAL domain-like"/>
    <property type="match status" value="1"/>
</dbReference>
<dbReference type="InterPro" id="IPR035919">
    <property type="entry name" value="EAL_sf"/>
</dbReference>
<dbReference type="Gene3D" id="3.20.20.450">
    <property type="entry name" value="EAL domain"/>
    <property type="match status" value="1"/>
</dbReference>
<dbReference type="PROSITE" id="PS51833">
    <property type="entry name" value="HDOD"/>
    <property type="match status" value="1"/>
</dbReference>
<dbReference type="EMBL" id="CP017634">
    <property type="protein sequence ID" value="ATW23713.1"/>
    <property type="molecule type" value="Genomic_DNA"/>
</dbReference>
<keyword evidence="4" id="KW-1185">Reference proteome</keyword>
<dbReference type="InterPro" id="IPR013976">
    <property type="entry name" value="HDOD"/>
</dbReference>